<keyword evidence="3" id="KW-1185">Reference proteome</keyword>
<organism evidence="2 3">
    <name type="scientific">Oceanobacillus arenosus</name>
    <dbReference type="NCBI Taxonomy" id="1229153"/>
    <lineage>
        <taxon>Bacteria</taxon>
        <taxon>Bacillati</taxon>
        <taxon>Bacillota</taxon>
        <taxon>Bacilli</taxon>
        <taxon>Bacillales</taxon>
        <taxon>Bacillaceae</taxon>
        <taxon>Oceanobacillus</taxon>
    </lineage>
</organism>
<proteinExistence type="predicted"/>
<evidence type="ECO:0000313" key="3">
    <source>
        <dbReference type="Proteomes" id="UP000257143"/>
    </source>
</evidence>
<dbReference type="OrthoDB" id="3035421at2"/>
<dbReference type="EMBL" id="PIOC01000005">
    <property type="protein sequence ID" value="RDW21012.1"/>
    <property type="molecule type" value="Genomic_DNA"/>
</dbReference>
<gene>
    <name evidence="2" type="ORF">CWR48_04150</name>
</gene>
<dbReference type="RefSeq" id="WP_115771791.1">
    <property type="nucleotide sequence ID" value="NZ_PIOC01000005.1"/>
</dbReference>
<accession>A0A3D8PYY9</accession>
<sequence length="89" mass="10303">MTDLSMFLDADQEEAEKLLDACKYNLSNAKALIKQGEFLKASIYHRNVANYQEQLQQLKNSKNQVDLALEQIRGKYEQDELLRRLGAIQ</sequence>
<evidence type="ECO:0000313" key="2">
    <source>
        <dbReference type="EMBL" id="RDW21012.1"/>
    </source>
</evidence>
<protein>
    <submittedName>
        <fullName evidence="2">Uncharacterized protein</fullName>
    </submittedName>
</protein>
<dbReference type="AlphaFoldDB" id="A0A3D8PYY9"/>
<comment type="caution">
    <text evidence="2">The sequence shown here is derived from an EMBL/GenBank/DDBJ whole genome shotgun (WGS) entry which is preliminary data.</text>
</comment>
<evidence type="ECO:0000256" key="1">
    <source>
        <dbReference type="SAM" id="Coils"/>
    </source>
</evidence>
<reference evidence="3" key="1">
    <citation type="submission" date="2017-11" db="EMBL/GenBank/DDBJ databases">
        <authorList>
            <person name="Zhu W."/>
        </authorList>
    </citation>
    <scope>NUCLEOTIDE SEQUENCE [LARGE SCALE GENOMIC DNA]</scope>
    <source>
        <strain evidence="3">CAU 1183</strain>
    </source>
</reference>
<dbReference type="Proteomes" id="UP000257143">
    <property type="component" value="Unassembled WGS sequence"/>
</dbReference>
<feature type="coiled-coil region" evidence="1">
    <location>
        <begin position="41"/>
        <end position="75"/>
    </location>
</feature>
<keyword evidence="1" id="KW-0175">Coiled coil</keyword>
<name>A0A3D8PYY9_9BACI</name>